<dbReference type="Gene3D" id="3.30.160.60">
    <property type="entry name" value="Classic Zinc Finger"/>
    <property type="match status" value="1"/>
</dbReference>
<organism evidence="1 2">
    <name type="scientific">Porites evermanni</name>
    <dbReference type="NCBI Taxonomy" id="104178"/>
    <lineage>
        <taxon>Eukaryota</taxon>
        <taxon>Metazoa</taxon>
        <taxon>Cnidaria</taxon>
        <taxon>Anthozoa</taxon>
        <taxon>Hexacorallia</taxon>
        <taxon>Scleractinia</taxon>
        <taxon>Fungiina</taxon>
        <taxon>Poritidae</taxon>
        <taxon>Porites</taxon>
    </lineage>
</organism>
<sequence length="319" mass="36620">METCVSLTNAYDKSLFSPIGDGKSFTSLDGLRSHINTSHLPKRHECQDCAYKTNCASHLKRHRDSTLNKEQNSPGHAPAPCIFQISSKIRKNEWIVQSNVNNVNNFLFKISSIEKHCCTIQGAMSRAMIDFPWRQRSMNCVPWNIPKSLTWKKEKCDGFATRFVANAAMENGRRFTDDQVDQLRRLGGWLPKSAIVHLYIKKIIEEYSDTLALITPGLRIEEEGLTRLGNMPTPYNFRLEPPQKNIRTQQGAEALFPEEYEKFLREYEPLQKLQEPPMLFSKGIAVVVSSILVCDKQLFITHAKREVEQARNDLRSDFI</sequence>
<gene>
    <name evidence="1" type="ORF">PEVE_00013242</name>
</gene>
<protein>
    <submittedName>
        <fullName evidence="1">Uncharacterized protein</fullName>
    </submittedName>
</protein>
<dbReference type="Proteomes" id="UP001159427">
    <property type="component" value="Unassembled WGS sequence"/>
</dbReference>
<evidence type="ECO:0000313" key="1">
    <source>
        <dbReference type="EMBL" id="CAH3021918.1"/>
    </source>
</evidence>
<proteinExistence type="predicted"/>
<dbReference type="EMBL" id="CALNXI010000199">
    <property type="protein sequence ID" value="CAH3021918.1"/>
    <property type="molecule type" value="Genomic_DNA"/>
</dbReference>
<name>A0ABN8M0D8_9CNID</name>
<keyword evidence="2" id="KW-1185">Reference proteome</keyword>
<evidence type="ECO:0000313" key="2">
    <source>
        <dbReference type="Proteomes" id="UP001159427"/>
    </source>
</evidence>
<accession>A0ABN8M0D8</accession>
<comment type="caution">
    <text evidence="1">The sequence shown here is derived from an EMBL/GenBank/DDBJ whole genome shotgun (WGS) entry which is preliminary data.</text>
</comment>
<reference evidence="1 2" key="1">
    <citation type="submission" date="2022-05" db="EMBL/GenBank/DDBJ databases">
        <authorList>
            <consortium name="Genoscope - CEA"/>
            <person name="William W."/>
        </authorList>
    </citation>
    <scope>NUCLEOTIDE SEQUENCE [LARGE SCALE GENOMIC DNA]</scope>
</reference>